<name>A0A9W9YKB0_9CNID</name>
<proteinExistence type="predicted"/>
<dbReference type="AlphaFoldDB" id="A0A9W9YKB0"/>
<accession>A0A9W9YKB0</accession>
<gene>
    <name evidence="1" type="ORF">OS493_040415</name>
</gene>
<keyword evidence="2" id="KW-1185">Reference proteome</keyword>
<protein>
    <submittedName>
        <fullName evidence="1">Uncharacterized protein</fullName>
    </submittedName>
</protein>
<reference evidence="1" key="1">
    <citation type="submission" date="2023-01" db="EMBL/GenBank/DDBJ databases">
        <title>Genome assembly of the deep-sea coral Lophelia pertusa.</title>
        <authorList>
            <person name="Herrera S."/>
            <person name="Cordes E."/>
        </authorList>
    </citation>
    <scope>NUCLEOTIDE SEQUENCE</scope>
    <source>
        <strain evidence="1">USNM1676648</strain>
        <tissue evidence="1">Polyp</tissue>
    </source>
</reference>
<evidence type="ECO:0000313" key="2">
    <source>
        <dbReference type="Proteomes" id="UP001163046"/>
    </source>
</evidence>
<dbReference type="Proteomes" id="UP001163046">
    <property type="component" value="Unassembled WGS sequence"/>
</dbReference>
<sequence length="158" mass="18463">MEATKITDLPGWRATREGSFRLKSIETTMKSPLVCPREIQTMPWPFQVTRSIPVGYPQVKKLLPLRAPEPTPQRRKMNCFQRITSTSWWPRSGPRSIKRSKQLFLITNQVRRPVSRLTRKTMRRHRILTQKTNPMIKRVLLQSTLVVCASLSFLYSSL</sequence>
<evidence type="ECO:0000313" key="1">
    <source>
        <dbReference type="EMBL" id="KAJ7343704.1"/>
    </source>
</evidence>
<dbReference type="EMBL" id="MU827671">
    <property type="protein sequence ID" value="KAJ7343704.1"/>
    <property type="molecule type" value="Genomic_DNA"/>
</dbReference>
<comment type="caution">
    <text evidence="1">The sequence shown here is derived from an EMBL/GenBank/DDBJ whole genome shotgun (WGS) entry which is preliminary data.</text>
</comment>
<organism evidence="1 2">
    <name type="scientific">Desmophyllum pertusum</name>
    <dbReference type="NCBI Taxonomy" id="174260"/>
    <lineage>
        <taxon>Eukaryota</taxon>
        <taxon>Metazoa</taxon>
        <taxon>Cnidaria</taxon>
        <taxon>Anthozoa</taxon>
        <taxon>Hexacorallia</taxon>
        <taxon>Scleractinia</taxon>
        <taxon>Caryophylliina</taxon>
        <taxon>Caryophylliidae</taxon>
        <taxon>Desmophyllum</taxon>
    </lineage>
</organism>